<reference evidence="2" key="2">
    <citation type="submission" date="2020-09" db="EMBL/GenBank/DDBJ databases">
        <authorList>
            <person name="Sun Q."/>
            <person name="Zhou Y."/>
        </authorList>
    </citation>
    <scope>NUCLEOTIDE SEQUENCE</scope>
    <source>
        <strain evidence="2">CGMCC 4.7403</strain>
    </source>
</reference>
<keyword evidence="1" id="KW-0472">Membrane</keyword>
<dbReference type="EMBL" id="BNAT01000052">
    <property type="protein sequence ID" value="GHE61609.1"/>
    <property type="molecule type" value="Genomic_DNA"/>
</dbReference>
<dbReference type="InterPro" id="IPR043762">
    <property type="entry name" value="DUF5708"/>
</dbReference>
<evidence type="ECO:0000313" key="2">
    <source>
        <dbReference type="EMBL" id="GHE61609.1"/>
    </source>
</evidence>
<feature type="transmembrane region" description="Helical" evidence="1">
    <location>
        <begin position="51"/>
        <end position="69"/>
    </location>
</feature>
<accession>A0A918ZMT0</accession>
<evidence type="ECO:0000256" key="1">
    <source>
        <dbReference type="SAM" id="Phobius"/>
    </source>
</evidence>
<protein>
    <submittedName>
        <fullName evidence="2">Uncharacterized protein</fullName>
    </submittedName>
</protein>
<keyword evidence="1" id="KW-0812">Transmembrane</keyword>
<dbReference type="AlphaFoldDB" id="A0A918ZMT0"/>
<organism evidence="2 3">
    <name type="scientific">Streptomyces capitiformicae</name>
    <dbReference type="NCBI Taxonomy" id="2014920"/>
    <lineage>
        <taxon>Bacteria</taxon>
        <taxon>Bacillati</taxon>
        <taxon>Actinomycetota</taxon>
        <taxon>Actinomycetes</taxon>
        <taxon>Kitasatosporales</taxon>
        <taxon>Streptomycetaceae</taxon>
        <taxon>Streptomyces</taxon>
    </lineage>
</organism>
<keyword evidence="1" id="KW-1133">Transmembrane helix</keyword>
<keyword evidence="3" id="KW-1185">Reference proteome</keyword>
<feature type="transmembrane region" description="Helical" evidence="1">
    <location>
        <begin position="21"/>
        <end position="39"/>
    </location>
</feature>
<proteinExistence type="predicted"/>
<gene>
    <name evidence="2" type="ORF">GCM10017771_84940</name>
</gene>
<comment type="caution">
    <text evidence="2">The sequence shown here is derived from an EMBL/GenBank/DDBJ whole genome shotgun (WGS) entry which is preliminary data.</text>
</comment>
<dbReference type="Pfam" id="PF18969">
    <property type="entry name" value="DUF5708"/>
    <property type="match status" value="1"/>
</dbReference>
<dbReference type="Proteomes" id="UP000603227">
    <property type="component" value="Unassembled WGS sequence"/>
</dbReference>
<sequence>MSEMPPATNRTMWRMNKSTKNLLDGAATFAIGLALRLFTEGVETPVVTLTKVGVVMMCVGGVLVVTGLYQRARGTAAEL</sequence>
<reference evidence="2" key="1">
    <citation type="journal article" date="2014" name="Int. J. Syst. Evol. Microbiol.">
        <title>Complete genome sequence of Corynebacterium casei LMG S-19264T (=DSM 44701T), isolated from a smear-ripened cheese.</title>
        <authorList>
            <consortium name="US DOE Joint Genome Institute (JGI-PGF)"/>
            <person name="Walter F."/>
            <person name="Albersmeier A."/>
            <person name="Kalinowski J."/>
            <person name="Ruckert C."/>
        </authorList>
    </citation>
    <scope>NUCLEOTIDE SEQUENCE</scope>
    <source>
        <strain evidence="2">CGMCC 4.7403</strain>
    </source>
</reference>
<evidence type="ECO:0000313" key="3">
    <source>
        <dbReference type="Proteomes" id="UP000603227"/>
    </source>
</evidence>
<name>A0A918ZMT0_9ACTN</name>